<keyword evidence="1" id="KW-0732">Signal</keyword>
<name>A0A1L3J7N2_9FLAO</name>
<sequence length="555" mass="61678">MYKQIKQSVIKVFALALVLVSANSCETTELEILDNPNALAPNTADTDFYLNSIQVDLASYFEAITEEGMEVTRMLHMFGPLYSNAYLASQFDFPYSVAYADIIADARALRENAEAEELYTHIGISKVIEAYVMLSLVDYFGDVPYSEALDGVNFTNPNVDPGQEIYAAMEVLLDEAIADFGKDELALPTNDLYYNGNEDKWIALANTLKLKMYVQTRLVDNSVASKINAIVSSGNYIDETSEDFQFNYSSVDANPDSRHPIFARNFDVAADVADYMSNSYMYYMAFEKDLPDPRTRYYFYRQSATMTENDQEAECISQEAPSHYDLDDYPFCYAANFNGSGDPTAGYWGRDHGDNDGIPPDGGLRTAWGVYPVGGKFDANEGSAVSGRDIGLQGAGISPIMLASFTDFMLAESALTLGTTGDAREYLESGMRTSIQKVMSFGAPVADEDFVPTQDQIDAYVNQVLSNYDAAATEEAKLDIIVKQYFIALFGNGVEAYNTYRRTCNPTKLQPTLIIPNGGFIRSFLYPNELVEQNINVDQKADHRVPVFWDTNACD</sequence>
<keyword evidence="3" id="KW-1185">Reference proteome</keyword>
<dbReference type="InterPro" id="IPR024302">
    <property type="entry name" value="SusD-like"/>
</dbReference>
<evidence type="ECO:0008006" key="4">
    <source>
        <dbReference type="Google" id="ProtNLM"/>
    </source>
</evidence>
<organism evidence="2 3">
    <name type="scientific">Christiangramia salexigens</name>
    <dbReference type="NCBI Taxonomy" id="1913577"/>
    <lineage>
        <taxon>Bacteria</taxon>
        <taxon>Pseudomonadati</taxon>
        <taxon>Bacteroidota</taxon>
        <taxon>Flavobacteriia</taxon>
        <taxon>Flavobacteriales</taxon>
        <taxon>Flavobacteriaceae</taxon>
        <taxon>Christiangramia</taxon>
    </lineage>
</organism>
<feature type="chain" id="PRO_5012001352" description="SusD/RagB family nutrient-binding outer membrane lipoprotein" evidence="1">
    <location>
        <begin position="25"/>
        <end position="555"/>
    </location>
</feature>
<protein>
    <recommendedName>
        <fullName evidence="4">SusD/RagB family nutrient-binding outer membrane lipoprotein</fullName>
    </recommendedName>
</protein>
<proteinExistence type="predicted"/>
<dbReference type="EMBL" id="CP018153">
    <property type="protein sequence ID" value="APG61152.1"/>
    <property type="molecule type" value="Genomic_DNA"/>
</dbReference>
<dbReference type="InterPro" id="IPR041662">
    <property type="entry name" value="SusD-like_2"/>
</dbReference>
<dbReference type="SUPFAM" id="SSF48452">
    <property type="entry name" value="TPR-like"/>
    <property type="match status" value="1"/>
</dbReference>
<accession>A0A1L3J7N2</accession>
<dbReference type="STRING" id="1913577.LPB144_12400"/>
<dbReference type="Gene3D" id="1.25.40.390">
    <property type="match status" value="2"/>
</dbReference>
<evidence type="ECO:0000256" key="1">
    <source>
        <dbReference type="SAM" id="SignalP"/>
    </source>
</evidence>
<feature type="signal peptide" evidence="1">
    <location>
        <begin position="1"/>
        <end position="24"/>
    </location>
</feature>
<evidence type="ECO:0000313" key="2">
    <source>
        <dbReference type="EMBL" id="APG61152.1"/>
    </source>
</evidence>
<reference evidence="2 3" key="1">
    <citation type="submission" date="2016-11" db="EMBL/GenBank/DDBJ databases">
        <title>Gramella sp. LPB0144 isolated from marine environment.</title>
        <authorList>
            <person name="Kim E."/>
            <person name="Yi H."/>
        </authorList>
    </citation>
    <scope>NUCLEOTIDE SEQUENCE [LARGE SCALE GENOMIC DNA]</scope>
    <source>
        <strain evidence="2 3">LPB0144</strain>
    </source>
</reference>
<dbReference type="InterPro" id="IPR011990">
    <property type="entry name" value="TPR-like_helical_dom_sf"/>
</dbReference>
<dbReference type="KEGG" id="grl:LPB144_12400"/>
<dbReference type="RefSeq" id="WP_072553844.1">
    <property type="nucleotide sequence ID" value="NZ_CP018153.1"/>
</dbReference>
<gene>
    <name evidence="2" type="ORF">LPB144_12400</name>
</gene>
<dbReference type="AlphaFoldDB" id="A0A1L3J7N2"/>
<dbReference type="Pfam" id="PF12771">
    <property type="entry name" value="SusD-like_2"/>
    <property type="match status" value="1"/>
</dbReference>
<dbReference type="Proteomes" id="UP000182510">
    <property type="component" value="Chromosome"/>
</dbReference>
<dbReference type="Pfam" id="PF12741">
    <property type="entry name" value="SusD-like"/>
    <property type="match status" value="1"/>
</dbReference>
<evidence type="ECO:0000313" key="3">
    <source>
        <dbReference type="Proteomes" id="UP000182510"/>
    </source>
</evidence>